<evidence type="ECO:0000256" key="3">
    <source>
        <dbReference type="ARBA" id="ARBA00022692"/>
    </source>
</evidence>
<dbReference type="HAMAP" id="MF_04024">
    <property type="entry name" value="HSV_NEC2"/>
    <property type="match status" value="1"/>
</dbReference>
<organism evidence="10 11">
    <name type="scientific">Gallid herpesvirus 2 strain 814</name>
    <dbReference type="NCBI Taxonomy" id="1123959"/>
    <lineage>
        <taxon>Viruses</taxon>
        <taxon>Duplodnaviria</taxon>
        <taxon>Heunggongvirae</taxon>
        <taxon>Peploviricota</taxon>
        <taxon>Herviviricetes</taxon>
        <taxon>Herpesvirales</taxon>
        <taxon>Orthoherpesviridae</taxon>
        <taxon>Alphaherpesvirinae</taxon>
        <taxon>Mardivirus</taxon>
        <taxon>Mardivirus gallidalpha2</taxon>
        <taxon>Gallid alphaherpesvirus 2</taxon>
    </lineage>
</organism>
<gene>
    <name evidence="10" type="primary">UL34</name>
</gene>
<evidence type="ECO:0000256" key="6">
    <source>
        <dbReference type="ARBA" id="ARBA00022989"/>
    </source>
</evidence>
<dbReference type="Pfam" id="PF04541">
    <property type="entry name" value="Herpes_U34"/>
    <property type="match status" value="1"/>
</dbReference>
<evidence type="ECO:0000256" key="1">
    <source>
        <dbReference type="ARBA" id="ARBA00022553"/>
    </source>
</evidence>
<evidence type="ECO:0000256" key="4">
    <source>
        <dbReference type="ARBA" id="ARBA00022870"/>
    </source>
</evidence>
<dbReference type="InterPro" id="IPR007626">
    <property type="entry name" value="Herpesvirus_viron_egress-type"/>
</dbReference>
<dbReference type="Proteomes" id="UP000108473">
    <property type="component" value="Segment"/>
</dbReference>
<evidence type="ECO:0000256" key="7">
    <source>
        <dbReference type="ARBA" id="ARBA00023136"/>
    </source>
</evidence>
<keyword evidence="2" id="KW-1048">Host nucleus</keyword>
<dbReference type="SMR" id="G9CUE3"/>
<dbReference type="EMBL" id="JF742597">
    <property type="protein sequence ID" value="AEV55014.1"/>
    <property type="molecule type" value="Genomic_DNA"/>
</dbReference>
<comment type="subcellular location">
    <subcellularLocation>
        <location evidence="8">Host nucleus inner membrane</location>
        <topology evidence="8">Single-pass membrane protein</topology>
    </subcellularLocation>
</comment>
<accession>G9CUE3</accession>
<proteinExistence type="inferred from homology"/>
<dbReference type="GO" id="GO:0044201">
    <property type="term" value="C:host cell nuclear inner membrane"/>
    <property type="evidence" value="ECO:0007669"/>
    <property type="project" value="UniProtKB-SubCell"/>
</dbReference>
<name>G9CUE3_9ALPH</name>
<evidence type="ECO:0000256" key="9">
    <source>
        <dbReference type="SAM" id="Phobius"/>
    </source>
</evidence>
<keyword evidence="1" id="KW-0597">Phosphoprotein</keyword>
<feature type="transmembrane region" description="Helical" evidence="9">
    <location>
        <begin position="254"/>
        <end position="273"/>
    </location>
</feature>
<keyword evidence="7 9" id="KW-0472">Membrane</keyword>
<evidence type="ECO:0000256" key="8">
    <source>
        <dbReference type="ARBA" id="ARBA00043948"/>
    </source>
</evidence>
<evidence type="ECO:0000256" key="5">
    <source>
        <dbReference type="ARBA" id="ARBA00022921"/>
    </source>
</evidence>
<protein>
    <submittedName>
        <fullName evidence="10">UL34</fullName>
    </submittedName>
</protein>
<keyword evidence="5" id="KW-0426">Late protein</keyword>
<keyword evidence="6 9" id="KW-1133">Transmembrane helix</keyword>
<evidence type="ECO:0000313" key="10">
    <source>
        <dbReference type="EMBL" id="AEV55014.1"/>
    </source>
</evidence>
<reference evidence="10 11" key="1">
    <citation type="journal article" date="2012" name="Arch. Virol.">
        <title>Comparative full-length sequence analysis of Marek's disease virus vaccine strain 814.</title>
        <authorList>
            <person name="Zhang F."/>
            <person name="Liu C.J."/>
            <person name="Zhang Y.P."/>
            <person name="Li Z.J."/>
            <person name="Liu A.L."/>
            <person name="Yan F.H."/>
            <person name="Cong F."/>
            <person name="Cheng Y."/>
        </authorList>
    </citation>
    <scope>NUCLEOTIDE SEQUENCE [LARGE SCALE GENOMIC DNA]</scope>
    <source>
        <strain evidence="10">814</strain>
    </source>
</reference>
<evidence type="ECO:0000256" key="2">
    <source>
        <dbReference type="ARBA" id="ARBA00022562"/>
    </source>
</evidence>
<evidence type="ECO:0000313" key="11">
    <source>
        <dbReference type="Proteomes" id="UP000108473"/>
    </source>
</evidence>
<keyword evidence="4" id="KW-1043">Host membrane</keyword>
<sequence>MEVIPNINSRRAGLIARIKLIVRGDLTTGNYDPVLAESFSGCIPTRSAFQFSGADGVESAFPVEYVMRMMNDWAKGECNPYIKIQNTGVSVLIEGFFDPPINATKAPLCTDKVNVLLNTTESTGIVLSDINKIKQSIGVDCRPFQACLIVNCFVRLPIVQLAFRFVGPSDPGRTTKLLDSAIAAYDAKIRQRRKRNLQIMESKSQDHTSDGCIPIPIIDETHRSGITGESKSLFGMFKNIASGECVTTIRIPRYIVMLWIFSVLLAMVTWGSYRLYS</sequence>
<keyword evidence="3 9" id="KW-0812">Transmembrane</keyword>